<dbReference type="AlphaFoldDB" id="A0A1J9P4B9"/>
<dbReference type="OrthoDB" id="442176at2759"/>
<reference evidence="1 2" key="1">
    <citation type="submission" date="2015-07" db="EMBL/GenBank/DDBJ databases">
        <title>Emmonsia species relationships and genome sequence.</title>
        <authorList>
            <consortium name="The Broad Institute Genomics Platform"/>
            <person name="Cuomo C.A."/>
            <person name="Munoz J.F."/>
            <person name="Imamovic A."/>
            <person name="Priest M.E."/>
            <person name="Young S."/>
            <person name="Clay O.K."/>
            <person name="McEwen J.G."/>
        </authorList>
    </citation>
    <scope>NUCLEOTIDE SEQUENCE [LARGE SCALE GENOMIC DNA]</scope>
    <source>
        <strain evidence="1 2">UAMH 9510</strain>
    </source>
</reference>
<comment type="caution">
    <text evidence="1">The sequence shown here is derived from an EMBL/GenBank/DDBJ whole genome shotgun (WGS) entry which is preliminary data.</text>
</comment>
<dbReference type="InterPro" id="IPR027417">
    <property type="entry name" value="P-loop_NTPase"/>
</dbReference>
<organism evidence="1 2">
    <name type="scientific">Emergomyces pasteurianus Ep9510</name>
    <dbReference type="NCBI Taxonomy" id="1447872"/>
    <lineage>
        <taxon>Eukaryota</taxon>
        <taxon>Fungi</taxon>
        <taxon>Dikarya</taxon>
        <taxon>Ascomycota</taxon>
        <taxon>Pezizomycotina</taxon>
        <taxon>Eurotiomycetes</taxon>
        <taxon>Eurotiomycetidae</taxon>
        <taxon>Onygenales</taxon>
        <taxon>Ajellomycetaceae</taxon>
        <taxon>Emergomyces</taxon>
    </lineage>
</organism>
<dbReference type="Gene3D" id="3.40.50.300">
    <property type="entry name" value="P-loop containing nucleotide triphosphate hydrolases"/>
    <property type="match status" value="1"/>
</dbReference>
<proteinExistence type="predicted"/>
<dbReference type="Proteomes" id="UP000182235">
    <property type="component" value="Unassembled WGS sequence"/>
</dbReference>
<protein>
    <submittedName>
        <fullName evidence="1">Uncharacterized protein</fullName>
    </submittedName>
</protein>
<dbReference type="EMBL" id="LGRN01000710">
    <property type="protein sequence ID" value="OJD10714.1"/>
    <property type="molecule type" value="Genomic_DNA"/>
</dbReference>
<keyword evidence="2" id="KW-1185">Reference proteome</keyword>
<gene>
    <name evidence="1" type="ORF">AJ78_08351</name>
</gene>
<sequence>MNKFECLVQAHEYEQMTYGRGDFEEFQGLSSKIKSLKVKKWLALLQQKRQVYFSKQRQRTAEKADDKTYLHTNFLINCLKKKAKVLTDLKIRLLEKKINEGIAVRKKCSIVYRFSESMKELCRFEMKIQKPNYALLLNFSEDEMQRCIDNERVSFLSATTSELTDIKNHLKKDEYFKKVNDDESIKNVSDLVKKTVAEFVQHAEKRN</sequence>
<evidence type="ECO:0000313" key="1">
    <source>
        <dbReference type="EMBL" id="OJD10714.1"/>
    </source>
</evidence>
<dbReference type="STRING" id="1447872.A0A1J9P4B9"/>
<accession>A0A1J9P4B9</accession>
<name>A0A1J9P4B9_9EURO</name>
<evidence type="ECO:0000313" key="2">
    <source>
        <dbReference type="Proteomes" id="UP000182235"/>
    </source>
</evidence>
<dbReference type="VEuPathDB" id="FungiDB:AJ78_08351"/>